<evidence type="ECO:0000313" key="3">
    <source>
        <dbReference type="Proteomes" id="UP000000328"/>
    </source>
</evidence>
<feature type="region of interest" description="Disordered" evidence="1">
    <location>
        <begin position="201"/>
        <end position="226"/>
    </location>
</feature>
<protein>
    <submittedName>
        <fullName evidence="2">Uncharacterized protein</fullName>
    </submittedName>
</protein>
<dbReference type="PATRIC" id="fig|749927.5.peg.7571"/>
<dbReference type="OrthoDB" id="3360929at2"/>
<reference evidence="2 3" key="1">
    <citation type="journal article" date="2010" name="Cell Res.">
        <title>Complete genome sequence of the rifamycin SV-producing Amycolatopsis mediterranei U32 revealed its genetic characteristics in phylogeny and metabolism.</title>
        <authorList>
            <person name="Zhao W."/>
            <person name="Zhong Y."/>
            <person name="Yuan H."/>
            <person name="Wang J."/>
            <person name="Zheng H."/>
            <person name="Wang Y."/>
            <person name="Cen X."/>
            <person name="Xu F."/>
            <person name="Bai J."/>
            <person name="Han X."/>
            <person name="Lu G."/>
            <person name="Zhu Y."/>
            <person name="Shao Z."/>
            <person name="Yan H."/>
            <person name="Li C."/>
            <person name="Peng N."/>
            <person name="Zhang Z."/>
            <person name="Zhang Y."/>
            <person name="Lin W."/>
            <person name="Fan Y."/>
            <person name="Qin Z."/>
            <person name="Hu Y."/>
            <person name="Zhu B."/>
            <person name="Wang S."/>
            <person name="Ding X."/>
            <person name="Zhao G.P."/>
        </authorList>
    </citation>
    <scope>NUCLEOTIDE SEQUENCE [LARGE SCALE GENOMIC DNA]</scope>
    <source>
        <strain evidence="3">U-32</strain>
    </source>
</reference>
<name>A0A0H3DH84_AMYMU</name>
<dbReference type="KEGG" id="amd:AMED_7283"/>
<dbReference type="AlphaFoldDB" id="A0A0H3DH84"/>
<proteinExistence type="predicted"/>
<sequence>MTLKPEPVRWQPPAPRELPALREHLADYLQTEYAYLFTTEALRQGRGTLRPDVGPETGAVLLLADEYQRLRDAQLFYVTADITKLVRQAAPSLQDKWEIQPHDLPARTGFMLFAEPIAEYIRATDGKRIDIVGVSWGGTELLTSETGGLWLSFWSVTDFAAVKRLAREAGATEREAEVLGAASACRADVGQRDLHAVGRERADDRHGVAARPIDRPQQDRGRRNDEHLATDCPCGLGLLLSQHVDRHGGGTPAPHPARPGRTCGAHDVTGSRRIGAASDVLEVRASG</sequence>
<organism evidence="2 3">
    <name type="scientific">Amycolatopsis mediterranei (strain U-32)</name>
    <dbReference type="NCBI Taxonomy" id="749927"/>
    <lineage>
        <taxon>Bacteria</taxon>
        <taxon>Bacillati</taxon>
        <taxon>Actinomycetota</taxon>
        <taxon>Actinomycetes</taxon>
        <taxon>Pseudonocardiales</taxon>
        <taxon>Pseudonocardiaceae</taxon>
        <taxon>Amycolatopsis</taxon>
    </lineage>
</organism>
<evidence type="ECO:0000256" key="1">
    <source>
        <dbReference type="SAM" id="MobiDB-lite"/>
    </source>
</evidence>
<accession>A0A0H3DH84</accession>
<dbReference type="EMBL" id="CP002000">
    <property type="protein sequence ID" value="ADJ48999.1"/>
    <property type="molecule type" value="Genomic_DNA"/>
</dbReference>
<dbReference type="HOGENOM" id="CLU_968533_0_0_11"/>
<feature type="region of interest" description="Disordered" evidence="1">
    <location>
        <begin position="245"/>
        <end position="268"/>
    </location>
</feature>
<evidence type="ECO:0000313" key="2">
    <source>
        <dbReference type="EMBL" id="ADJ48999.1"/>
    </source>
</evidence>
<gene>
    <name evidence="2" type="ordered locus">AMED_7283</name>
</gene>
<dbReference type="Proteomes" id="UP000000328">
    <property type="component" value="Chromosome"/>
</dbReference>
<dbReference type="RefSeq" id="WP_013229044.1">
    <property type="nucleotide sequence ID" value="NC_014318.1"/>
</dbReference>
<dbReference type="GeneID" id="92874923"/>